<feature type="transmembrane region" description="Helical" evidence="7">
    <location>
        <begin position="166"/>
        <end position="188"/>
    </location>
</feature>
<feature type="transmembrane region" description="Helical" evidence="7">
    <location>
        <begin position="305"/>
        <end position="325"/>
    </location>
</feature>
<dbReference type="Gene3D" id="1.20.1250.20">
    <property type="entry name" value="MFS general substrate transporter like domains"/>
    <property type="match status" value="1"/>
</dbReference>
<feature type="transmembrane region" description="Helical" evidence="7">
    <location>
        <begin position="209"/>
        <end position="228"/>
    </location>
</feature>
<dbReference type="InterPro" id="IPR051788">
    <property type="entry name" value="MFS_Transporter"/>
</dbReference>
<evidence type="ECO:0000259" key="8">
    <source>
        <dbReference type="PROSITE" id="PS50850"/>
    </source>
</evidence>
<evidence type="ECO:0000256" key="6">
    <source>
        <dbReference type="ARBA" id="ARBA00023136"/>
    </source>
</evidence>
<feature type="transmembrane region" description="Helical" evidence="7">
    <location>
        <begin position="278"/>
        <end position="299"/>
    </location>
</feature>
<comment type="subcellular location">
    <subcellularLocation>
        <location evidence="1">Cell membrane</location>
        <topology evidence="1">Multi-pass membrane protein</topology>
    </subcellularLocation>
</comment>
<feature type="transmembrane region" description="Helical" evidence="7">
    <location>
        <begin position="337"/>
        <end position="360"/>
    </location>
</feature>
<sequence length="389" mass="42007">MVFSKRRTDASWIGIVLAFYSFIAIGIAEGGLGVLLPSILKTFQLNPASITFLFLSQITGYVIAALNSGALVSHLGLARMILLAAISLTSALSIYASTTHWSMMVASGTLLGIGIGLIDAGMNTFIASNQQNANQMGFLHAFYGIGALLGPAIATTLLEAQVNWRYVYLVFASFAGLVIVGMIWAIVHHYRPLTQRIEATASARSNLRMIFRTPTIVLSALLLAVYVGTEASIGNWSYTVQTVDRGTVTWLAGYSVSGYWAGLTLGRFSMGQMVRWFGAIRTIIYSLGLLLFSAGVWWLFPMQLWSLFVMGFALAAIFPTVIWLVPQRVEAALVPSAIGLMTSTASLGAATIPTLLGWLANQTGLGIIPMVIVGLAVFMIVLHHWINQF</sequence>
<dbReference type="GO" id="GO:0022857">
    <property type="term" value="F:transmembrane transporter activity"/>
    <property type="evidence" value="ECO:0007669"/>
    <property type="project" value="InterPro"/>
</dbReference>
<dbReference type="SUPFAM" id="SSF103473">
    <property type="entry name" value="MFS general substrate transporter"/>
    <property type="match status" value="1"/>
</dbReference>
<comment type="similarity">
    <text evidence="2">Belongs to the major facilitator superfamily.</text>
</comment>
<organism evidence="9 10">
    <name type="scientific">Leptolyngbya boryana NIES-2135</name>
    <dbReference type="NCBI Taxonomy" id="1973484"/>
    <lineage>
        <taxon>Bacteria</taxon>
        <taxon>Bacillati</taxon>
        <taxon>Cyanobacteriota</taxon>
        <taxon>Cyanophyceae</taxon>
        <taxon>Leptolyngbyales</taxon>
        <taxon>Leptolyngbyaceae</taxon>
        <taxon>Leptolyngbya group</taxon>
        <taxon>Leptolyngbya</taxon>
    </lineage>
</organism>
<evidence type="ECO:0000256" key="2">
    <source>
        <dbReference type="ARBA" id="ARBA00008335"/>
    </source>
</evidence>
<feature type="domain" description="Major facilitator superfamily (MFS) profile" evidence="8">
    <location>
        <begin position="7"/>
        <end position="389"/>
    </location>
</feature>
<evidence type="ECO:0000256" key="7">
    <source>
        <dbReference type="SAM" id="Phobius"/>
    </source>
</evidence>
<keyword evidence="5 7" id="KW-1133">Transmembrane helix</keyword>
<keyword evidence="6 7" id="KW-0472">Membrane</keyword>
<evidence type="ECO:0000256" key="4">
    <source>
        <dbReference type="ARBA" id="ARBA00022692"/>
    </source>
</evidence>
<dbReference type="InterPro" id="IPR011701">
    <property type="entry name" value="MFS"/>
</dbReference>
<dbReference type="PANTHER" id="PTHR23514">
    <property type="entry name" value="BYPASS OF STOP CODON PROTEIN 6"/>
    <property type="match status" value="1"/>
</dbReference>
<name>A0A1Z4JAY2_LEPBY</name>
<protein>
    <recommendedName>
        <fullName evidence="8">Major facilitator superfamily (MFS) profile domain-containing protein</fullName>
    </recommendedName>
</protein>
<feature type="transmembrane region" description="Helical" evidence="7">
    <location>
        <begin position="78"/>
        <end position="97"/>
    </location>
</feature>
<evidence type="ECO:0000313" key="10">
    <source>
        <dbReference type="Proteomes" id="UP000217895"/>
    </source>
</evidence>
<proteinExistence type="inferred from homology"/>
<feature type="transmembrane region" description="Helical" evidence="7">
    <location>
        <begin position="12"/>
        <end position="36"/>
    </location>
</feature>
<feature type="transmembrane region" description="Helical" evidence="7">
    <location>
        <begin position="366"/>
        <end position="386"/>
    </location>
</feature>
<dbReference type="InterPro" id="IPR020846">
    <property type="entry name" value="MFS_dom"/>
</dbReference>
<dbReference type="AlphaFoldDB" id="A0A1Z4JAY2"/>
<keyword evidence="10" id="KW-1185">Reference proteome</keyword>
<dbReference type="GO" id="GO:0005886">
    <property type="term" value="C:plasma membrane"/>
    <property type="evidence" value="ECO:0007669"/>
    <property type="project" value="UniProtKB-SubCell"/>
</dbReference>
<evidence type="ECO:0000256" key="3">
    <source>
        <dbReference type="ARBA" id="ARBA00022448"/>
    </source>
</evidence>
<accession>A0A1Z4JAY2</accession>
<dbReference type="EMBL" id="AP018203">
    <property type="protein sequence ID" value="BAY53870.1"/>
    <property type="molecule type" value="Genomic_DNA"/>
</dbReference>
<evidence type="ECO:0000256" key="5">
    <source>
        <dbReference type="ARBA" id="ARBA00022989"/>
    </source>
</evidence>
<feature type="transmembrane region" description="Helical" evidence="7">
    <location>
        <begin position="103"/>
        <end position="126"/>
    </location>
</feature>
<dbReference type="Proteomes" id="UP000217895">
    <property type="component" value="Chromosome"/>
</dbReference>
<keyword evidence="3" id="KW-0813">Transport</keyword>
<evidence type="ECO:0000256" key="1">
    <source>
        <dbReference type="ARBA" id="ARBA00004651"/>
    </source>
</evidence>
<feature type="transmembrane region" description="Helical" evidence="7">
    <location>
        <begin position="48"/>
        <end position="66"/>
    </location>
</feature>
<feature type="transmembrane region" description="Helical" evidence="7">
    <location>
        <begin position="248"/>
        <end position="266"/>
    </location>
</feature>
<dbReference type="Pfam" id="PF07690">
    <property type="entry name" value="MFS_1"/>
    <property type="match status" value="1"/>
</dbReference>
<dbReference type="PROSITE" id="PS50850">
    <property type="entry name" value="MFS"/>
    <property type="match status" value="1"/>
</dbReference>
<keyword evidence="4 7" id="KW-0812">Transmembrane</keyword>
<feature type="transmembrane region" description="Helical" evidence="7">
    <location>
        <begin position="138"/>
        <end position="160"/>
    </location>
</feature>
<gene>
    <name evidence="9" type="ORF">NIES2135_06820</name>
</gene>
<dbReference type="PANTHER" id="PTHR23514:SF3">
    <property type="entry name" value="BYPASS OF STOP CODON PROTEIN 6"/>
    <property type="match status" value="1"/>
</dbReference>
<dbReference type="InterPro" id="IPR036259">
    <property type="entry name" value="MFS_trans_sf"/>
</dbReference>
<reference evidence="9 10" key="1">
    <citation type="submission" date="2017-06" db="EMBL/GenBank/DDBJ databases">
        <title>Genome sequencing of cyanobaciteial culture collection at National Institute for Environmental Studies (NIES).</title>
        <authorList>
            <person name="Hirose Y."/>
            <person name="Shimura Y."/>
            <person name="Fujisawa T."/>
            <person name="Nakamura Y."/>
            <person name="Kawachi M."/>
        </authorList>
    </citation>
    <scope>NUCLEOTIDE SEQUENCE [LARGE SCALE GENOMIC DNA]</scope>
    <source>
        <strain evidence="9 10">NIES-2135</strain>
    </source>
</reference>
<evidence type="ECO:0000313" key="9">
    <source>
        <dbReference type="EMBL" id="BAY53870.1"/>
    </source>
</evidence>